<dbReference type="Proteomes" id="UP000799755">
    <property type="component" value="Unassembled WGS sequence"/>
</dbReference>
<sequence>MDQLQGGKISPGDQKEMCDSKLAKKYLTRPRLELRTFSVPNTLIPGNSKRPDEFSGWGKEIASRALREFALAVWEGGTLSSRNHIPHLTQDDALRSCLWHTWRCPSAPSMFRDIAASEAFNFEALTLRLNYSRYSRLRMGISDAIRDWTHEVSSHAKGVATSQNCEMNSYTLGIYFGSSWVCFFPPAFSRKNPGHQQASNGALHILVQPIGPSHPLFARWIWGYLTKPSHYLLRFHINTTLFRAPPLRLTDINQTSGPWQRFSSPSKERMDTCLLHIFRLGVKSYSRQVKRPGIRHRRCPQFGFWAHPDDSRAKLRASSASNGPYYGPYKVNRNGHVFSTNVPSSYDTYTYLSSSLSYERTQNLTRTGLKIAQSYSTTPQEAGTELSSIYALGIPFRVTLWPIPGRPSLLEHRAVLLCTRIKVMNIGGSISYGFGGNYTLRYHLFQWCQSNNPIYPYYSSQCHRPSPPHLPRALELISQLRLQPLCGMESPAVQDKNLINGIVTTYMPGCLLIQLVFNDSKCLFSEPNGTFDSMKKLVANNCTAKPNIKFIVTTPRNANSASGVLKRAAISLVDGAMESISYFPAQRITDSAKIHLLDGFPCHQFRAGGDILHQPQSHRYLPFRLSNSHHSLLLFLIPTRRPPHISNPACASTVSSSVYPAKPTDAPSIVPIGTNTYFHIQKPCYSDKIVDHNRGYANKGAFYEQGYRDMRDNAGLVTQQHAAKFVEPGLLQEAWATRPLTSTHIASI</sequence>
<proteinExistence type="predicted"/>
<dbReference type="EMBL" id="MU003512">
    <property type="protein sequence ID" value="KAF2469349.1"/>
    <property type="molecule type" value="Genomic_DNA"/>
</dbReference>
<keyword evidence="2" id="KW-1185">Reference proteome</keyword>
<accession>A0ACB6QQS7</accession>
<reference evidence="1" key="1">
    <citation type="journal article" date="2020" name="Stud. Mycol.">
        <title>101 Dothideomycetes genomes: a test case for predicting lifestyles and emergence of pathogens.</title>
        <authorList>
            <person name="Haridas S."/>
            <person name="Albert R."/>
            <person name="Binder M."/>
            <person name="Bloem J."/>
            <person name="Labutti K."/>
            <person name="Salamov A."/>
            <person name="Andreopoulos B."/>
            <person name="Baker S."/>
            <person name="Barry K."/>
            <person name="Bills G."/>
            <person name="Bluhm B."/>
            <person name="Cannon C."/>
            <person name="Castanera R."/>
            <person name="Culley D."/>
            <person name="Daum C."/>
            <person name="Ezra D."/>
            <person name="Gonzalez J."/>
            <person name="Henrissat B."/>
            <person name="Kuo A."/>
            <person name="Liang C."/>
            <person name="Lipzen A."/>
            <person name="Lutzoni F."/>
            <person name="Magnuson J."/>
            <person name="Mondo S."/>
            <person name="Nolan M."/>
            <person name="Ohm R."/>
            <person name="Pangilinan J."/>
            <person name="Park H.-J."/>
            <person name="Ramirez L."/>
            <person name="Alfaro M."/>
            <person name="Sun H."/>
            <person name="Tritt A."/>
            <person name="Yoshinaga Y."/>
            <person name="Zwiers L.-H."/>
            <person name="Turgeon B."/>
            <person name="Goodwin S."/>
            <person name="Spatafora J."/>
            <person name="Crous P."/>
            <person name="Grigoriev I."/>
        </authorList>
    </citation>
    <scope>NUCLEOTIDE SEQUENCE</scope>
    <source>
        <strain evidence="1">ATCC 200398</strain>
    </source>
</reference>
<gene>
    <name evidence="1" type="ORF">BDR25DRAFT_356579</name>
</gene>
<organism evidence="1 2">
    <name type="scientific">Lindgomyces ingoldianus</name>
    <dbReference type="NCBI Taxonomy" id="673940"/>
    <lineage>
        <taxon>Eukaryota</taxon>
        <taxon>Fungi</taxon>
        <taxon>Dikarya</taxon>
        <taxon>Ascomycota</taxon>
        <taxon>Pezizomycotina</taxon>
        <taxon>Dothideomycetes</taxon>
        <taxon>Pleosporomycetidae</taxon>
        <taxon>Pleosporales</taxon>
        <taxon>Lindgomycetaceae</taxon>
        <taxon>Lindgomyces</taxon>
    </lineage>
</organism>
<evidence type="ECO:0000313" key="2">
    <source>
        <dbReference type="Proteomes" id="UP000799755"/>
    </source>
</evidence>
<protein>
    <submittedName>
        <fullName evidence="1">Uncharacterized protein</fullName>
    </submittedName>
</protein>
<comment type="caution">
    <text evidence="1">The sequence shown here is derived from an EMBL/GenBank/DDBJ whole genome shotgun (WGS) entry which is preliminary data.</text>
</comment>
<name>A0ACB6QQS7_9PLEO</name>
<evidence type="ECO:0000313" key="1">
    <source>
        <dbReference type="EMBL" id="KAF2469349.1"/>
    </source>
</evidence>